<evidence type="ECO:0000313" key="1">
    <source>
        <dbReference type="EMBL" id="CAI8022083.1"/>
    </source>
</evidence>
<accession>A0AA35S3R8</accession>
<dbReference type="Proteomes" id="UP001174909">
    <property type="component" value="Unassembled WGS sequence"/>
</dbReference>
<dbReference type="AlphaFoldDB" id="A0AA35S3R8"/>
<sequence>MAQLAYAAAANATGPTVWKGAEYVKGECFEDGAPTRCEPVRMSFSFFQQA</sequence>
<gene>
    <name evidence="1" type="ORF">GBAR_LOCUS12996</name>
</gene>
<reference evidence="1" key="1">
    <citation type="submission" date="2023-03" db="EMBL/GenBank/DDBJ databases">
        <authorList>
            <person name="Steffen K."/>
            <person name="Cardenas P."/>
        </authorList>
    </citation>
    <scope>NUCLEOTIDE SEQUENCE</scope>
</reference>
<protein>
    <submittedName>
        <fullName evidence="1">Uncharacterized protein</fullName>
    </submittedName>
</protein>
<feature type="non-terminal residue" evidence="1">
    <location>
        <position position="50"/>
    </location>
</feature>
<organism evidence="1 2">
    <name type="scientific">Geodia barretti</name>
    <name type="common">Barrett's horny sponge</name>
    <dbReference type="NCBI Taxonomy" id="519541"/>
    <lineage>
        <taxon>Eukaryota</taxon>
        <taxon>Metazoa</taxon>
        <taxon>Porifera</taxon>
        <taxon>Demospongiae</taxon>
        <taxon>Heteroscleromorpha</taxon>
        <taxon>Tetractinellida</taxon>
        <taxon>Astrophorina</taxon>
        <taxon>Geodiidae</taxon>
        <taxon>Geodia</taxon>
    </lineage>
</organism>
<name>A0AA35S3R8_GEOBA</name>
<keyword evidence="2" id="KW-1185">Reference proteome</keyword>
<comment type="caution">
    <text evidence="1">The sequence shown here is derived from an EMBL/GenBank/DDBJ whole genome shotgun (WGS) entry which is preliminary data.</text>
</comment>
<evidence type="ECO:0000313" key="2">
    <source>
        <dbReference type="Proteomes" id="UP001174909"/>
    </source>
</evidence>
<dbReference type="EMBL" id="CASHTH010001935">
    <property type="protein sequence ID" value="CAI8022083.1"/>
    <property type="molecule type" value="Genomic_DNA"/>
</dbReference>
<proteinExistence type="predicted"/>